<evidence type="ECO:0000259" key="10">
    <source>
        <dbReference type="Pfam" id="PF01618"/>
    </source>
</evidence>
<accession>A0A851GGE1</accession>
<evidence type="ECO:0000256" key="6">
    <source>
        <dbReference type="ARBA" id="ARBA00022989"/>
    </source>
</evidence>
<dbReference type="InterPro" id="IPR002898">
    <property type="entry name" value="MotA_ExbB_proton_chnl"/>
</dbReference>
<dbReference type="Pfam" id="PF01618">
    <property type="entry name" value="MotA_ExbB"/>
    <property type="match status" value="1"/>
</dbReference>
<comment type="similarity">
    <text evidence="8">Belongs to the exbB/tolQ family.</text>
</comment>
<comment type="caution">
    <text evidence="11">The sequence shown here is derived from an EMBL/GenBank/DDBJ whole genome shotgun (WGS) entry which is preliminary data.</text>
</comment>
<dbReference type="RefSeq" id="WP_178930758.1">
    <property type="nucleotide sequence ID" value="NZ_JACBAZ010000001.1"/>
</dbReference>
<evidence type="ECO:0000256" key="8">
    <source>
        <dbReference type="RuleBase" id="RU004057"/>
    </source>
</evidence>
<evidence type="ECO:0000313" key="11">
    <source>
        <dbReference type="EMBL" id="NWK54217.1"/>
    </source>
</evidence>
<evidence type="ECO:0000256" key="1">
    <source>
        <dbReference type="ARBA" id="ARBA00004651"/>
    </source>
</evidence>
<proteinExistence type="inferred from homology"/>
<dbReference type="Proteomes" id="UP000557872">
    <property type="component" value="Unassembled WGS sequence"/>
</dbReference>
<sequence>MDSSDPPAWQTVWGFFSQGGWFMIPILLCSIIAVAVIVFKLMTVSKALVMPDKLVSEVEQIESYLEAGHLNHLDQIFSAGDTALARLCDVALHNAGRREGKVQEAVQSAAREEIVKMHAGMSALEVVITIAPLLGLLGTASGLVVVFAHVGQSADHASVGQGISIALNTTVAGLAVAVPTVIAHSHFNRKIETMAARLEVIMGKVISAFHHQQAFFGRHDDA</sequence>
<evidence type="ECO:0000256" key="7">
    <source>
        <dbReference type="ARBA" id="ARBA00023136"/>
    </source>
</evidence>
<dbReference type="GO" id="GO:0005886">
    <property type="term" value="C:plasma membrane"/>
    <property type="evidence" value="ECO:0007669"/>
    <property type="project" value="UniProtKB-SubCell"/>
</dbReference>
<dbReference type="GO" id="GO:0017038">
    <property type="term" value="P:protein import"/>
    <property type="evidence" value="ECO:0007669"/>
    <property type="project" value="TreeGrafter"/>
</dbReference>
<keyword evidence="5 8" id="KW-0653">Protein transport</keyword>
<keyword evidence="4 9" id="KW-0812">Transmembrane</keyword>
<gene>
    <name evidence="11" type="ORF">HW115_01235</name>
</gene>
<protein>
    <submittedName>
        <fullName evidence="11">MotA/TolQ/ExbB proton channel family protein</fullName>
    </submittedName>
</protein>
<dbReference type="PANTHER" id="PTHR30625">
    <property type="entry name" value="PROTEIN TOLQ"/>
    <property type="match status" value="1"/>
</dbReference>
<comment type="subcellular location">
    <subcellularLocation>
        <location evidence="1">Cell membrane</location>
        <topology evidence="1">Multi-pass membrane protein</topology>
    </subcellularLocation>
    <subcellularLocation>
        <location evidence="8">Membrane</location>
        <topology evidence="8">Multi-pass membrane protein</topology>
    </subcellularLocation>
</comment>
<evidence type="ECO:0000256" key="3">
    <source>
        <dbReference type="ARBA" id="ARBA00022475"/>
    </source>
</evidence>
<keyword evidence="7 9" id="KW-0472">Membrane</keyword>
<evidence type="ECO:0000256" key="5">
    <source>
        <dbReference type="ARBA" id="ARBA00022927"/>
    </source>
</evidence>
<evidence type="ECO:0000256" key="9">
    <source>
        <dbReference type="SAM" id="Phobius"/>
    </source>
</evidence>
<feature type="transmembrane region" description="Helical" evidence="9">
    <location>
        <begin position="126"/>
        <end position="150"/>
    </location>
</feature>
<feature type="transmembrane region" description="Helical" evidence="9">
    <location>
        <begin position="20"/>
        <end position="41"/>
    </location>
</feature>
<evidence type="ECO:0000256" key="4">
    <source>
        <dbReference type="ARBA" id="ARBA00022692"/>
    </source>
</evidence>
<dbReference type="PANTHER" id="PTHR30625:SF15">
    <property type="entry name" value="BIOPOLYMER TRANSPORT PROTEIN EXBB"/>
    <property type="match status" value="1"/>
</dbReference>
<dbReference type="InterPro" id="IPR050790">
    <property type="entry name" value="ExbB/TolQ_transport"/>
</dbReference>
<keyword evidence="12" id="KW-1185">Reference proteome</keyword>
<dbReference type="AlphaFoldDB" id="A0A851GGE1"/>
<evidence type="ECO:0000313" key="12">
    <source>
        <dbReference type="Proteomes" id="UP000557872"/>
    </source>
</evidence>
<feature type="domain" description="MotA/TolQ/ExbB proton channel" evidence="10">
    <location>
        <begin position="91"/>
        <end position="199"/>
    </location>
</feature>
<keyword evidence="2 8" id="KW-0813">Transport</keyword>
<evidence type="ECO:0000256" key="2">
    <source>
        <dbReference type="ARBA" id="ARBA00022448"/>
    </source>
</evidence>
<reference evidence="11 12" key="1">
    <citation type="submission" date="2020-07" db="EMBL/GenBank/DDBJ databases">
        <title>Roseicoccus Jingziensis gen. nov., sp. nov., isolated from coastal seawater.</title>
        <authorList>
            <person name="Feng X."/>
        </authorList>
    </citation>
    <scope>NUCLEOTIDE SEQUENCE [LARGE SCALE GENOMIC DNA]</scope>
    <source>
        <strain evidence="11 12">N1E253</strain>
    </source>
</reference>
<dbReference type="EMBL" id="JACBAZ010000001">
    <property type="protein sequence ID" value="NWK54217.1"/>
    <property type="molecule type" value="Genomic_DNA"/>
</dbReference>
<keyword evidence="6 9" id="KW-1133">Transmembrane helix</keyword>
<keyword evidence="3" id="KW-1003">Cell membrane</keyword>
<organism evidence="11 12">
    <name type="scientific">Oceaniferula marina</name>
    <dbReference type="NCBI Taxonomy" id="2748318"/>
    <lineage>
        <taxon>Bacteria</taxon>
        <taxon>Pseudomonadati</taxon>
        <taxon>Verrucomicrobiota</taxon>
        <taxon>Verrucomicrobiia</taxon>
        <taxon>Verrucomicrobiales</taxon>
        <taxon>Verrucomicrobiaceae</taxon>
        <taxon>Oceaniferula</taxon>
    </lineage>
</organism>
<name>A0A851GGE1_9BACT</name>
<feature type="transmembrane region" description="Helical" evidence="9">
    <location>
        <begin position="162"/>
        <end position="182"/>
    </location>
</feature>